<comment type="catalytic activity">
    <reaction evidence="13">
        <text>a 2'-deoxyribonucleoside 5'-triphosphate + H2O = a 2'-deoxyribonucleoside + triphosphate + H(+)</text>
        <dbReference type="Rhea" id="RHEA:46148"/>
        <dbReference type="ChEBI" id="CHEBI:15377"/>
        <dbReference type="ChEBI" id="CHEBI:15378"/>
        <dbReference type="ChEBI" id="CHEBI:18036"/>
        <dbReference type="ChEBI" id="CHEBI:18274"/>
        <dbReference type="ChEBI" id="CHEBI:61560"/>
    </reaction>
    <physiologicalReaction direction="left-to-right" evidence="13">
        <dbReference type="Rhea" id="RHEA:46149"/>
    </physiologicalReaction>
</comment>
<dbReference type="GO" id="GO:0045088">
    <property type="term" value="P:regulation of innate immune response"/>
    <property type="evidence" value="ECO:0007669"/>
    <property type="project" value="TreeGrafter"/>
</dbReference>
<dbReference type="GO" id="GO:0006203">
    <property type="term" value="P:dGTP catabolic process"/>
    <property type="evidence" value="ECO:0007669"/>
    <property type="project" value="TreeGrafter"/>
</dbReference>
<evidence type="ECO:0000256" key="8">
    <source>
        <dbReference type="ARBA" id="ARBA00023118"/>
    </source>
</evidence>
<dbReference type="InterPro" id="IPR050135">
    <property type="entry name" value="dGTPase-like"/>
</dbReference>
<feature type="compositionally biased region" description="Basic and acidic residues" evidence="16">
    <location>
        <begin position="509"/>
        <end position="518"/>
    </location>
</feature>
<dbReference type="GO" id="GO:0006281">
    <property type="term" value="P:DNA repair"/>
    <property type="evidence" value="ECO:0007669"/>
    <property type="project" value="UniProtKB-KW"/>
</dbReference>
<dbReference type="CDD" id="cd00077">
    <property type="entry name" value="HDc"/>
    <property type="match status" value="1"/>
</dbReference>
<evidence type="ECO:0000256" key="14">
    <source>
        <dbReference type="ARBA" id="ARBA00049174"/>
    </source>
</evidence>
<dbReference type="EMBL" id="JAFBMS010000237">
    <property type="protein sequence ID" value="KAG9332407.1"/>
    <property type="molecule type" value="Genomic_DNA"/>
</dbReference>
<dbReference type="SMART" id="SM00471">
    <property type="entry name" value="HDc"/>
    <property type="match status" value="1"/>
</dbReference>
<name>A0A8T2N7C8_9TELE</name>
<keyword evidence="8" id="KW-0051">Antiviral defense</keyword>
<dbReference type="PANTHER" id="PTHR11373:SF4">
    <property type="entry name" value="DEOXYNUCLEOSIDE TRIPHOSPHATE TRIPHOSPHOHYDROLASE SAMHD1"/>
    <property type="match status" value="1"/>
</dbReference>
<dbReference type="PROSITE" id="PS50105">
    <property type="entry name" value="SAM_DOMAIN"/>
    <property type="match status" value="1"/>
</dbReference>
<evidence type="ECO:0000313" key="19">
    <source>
        <dbReference type="Proteomes" id="UP000824540"/>
    </source>
</evidence>
<keyword evidence="7" id="KW-0227">DNA damage</keyword>
<keyword evidence="4" id="KW-0158">Chromosome</keyword>
<dbReference type="Gene3D" id="1.10.150.50">
    <property type="entry name" value="Transcription Factor, Ets-1"/>
    <property type="match status" value="1"/>
</dbReference>
<evidence type="ECO:0000256" key="9">
    <source>
        <dbReference type="ARBA" id="ARBA00023134"/>
    </source>
</evidence>
<dbReference type="InterPro" id="IPR003607">
    <property type="entry name" value="HD/PDEase_dom"/>
</dbReference>
<evidence type="ECO:0000256" key="16">
    <source>
        <dbReference type="SAM" id="MobiDB-lite"/>
    </source>
</evidence>
<keyword evidence="6" id="KW-0235">DNA replication</keyword>
<sequence length="518" mass="59744">MVAIEEASIDSTFIPQLSVSLTVRCRLGDPDSPLIPANGERLCAYLQGWDGMDNRKHKRVEGDRITENRNRSGLVSTANDGFETPKKRRLSVSRDNIGFCEWNVEDTCRYLRDEGFGEWEANFREERITGLTLQYLTEPLLEQIGVRKLWQISAETMKVFNDPIHGHIELHPLLVRIIDTLQFQRLRSIKQLGGAYYVFPGAAHNRFEHSIGVCHLAGRLVQSLSDRQPELLICRRDILCVQIAGLCHDLGHGPFSHLFDGKDCYHLGIQNNFDYERSLKFARVCEVKGRKHICTRDKEVGNLYDMFHTRTCLHRRAYQHKVSNIIEEMITEALVKADDYIEIQGSGGKMFKMSEAIEDMEAYSKLTDNVFEQILFSSSTELAEARKILENVLCRKLYKCVGQTHPKRNMEVRQAVLHRLASSVAEARPDNIQDIVNMDYGMKKKNPINNMRFYYEKSLEAARKYFVQWCINQDFTKPQDGDVTAPELTPQKWVKDEEEDEEDETPSARAEKAKQKLF</sequence>
<dbReference type="Gene3D" id="1.10.3210.10">
    <property type="entry name" value="Hypothetical protein af1432"/>
    <property type="match status" value="2"/>
</dbReference>
<dbReference type="GO" id="GO:0005525">
    <property type="term" value="F:GTP binding"/>
    <property type="evidence" value="ECO:0007669"/>
    <property type="project" value="UniProtKB-KW"/>
</dbReference>
<keyword evidence="5" id="KW-0021">Allosteric enzyme</keyword>
<feature type="compositionally biased region" description="Acidic residues" evidence="16">
    <location>
        <begin position="496"/>
        <end position="505"/>
    </location>
</feature>
<reference evidence="18" key="1">
    <citation type="thesis" date="2021" institute="BYU ScholarsArchive" country="Provo, UT, USA">
        <title>Applications of and Algorithms for Genome Assembly and Genomic Analyses with an Emphasis on Marine Teleosts.</title>
        <authorList>
            <person name="Pickett B.D."/>
        </authorList>
    </citation>
    <scope>NUCLEOTIDE SEQUENCE</scope>
    <source>
        <strain evidence="18">HI-2016</strain>
    </source>
</reference>
<comment type="subcellular location">
    <subcellularLocation>
        <location evidence="1">Chromosome</location>
    </subcellularLocation>
</comment>
<dbReference type="OrthoDB" id="9991235at2759"/>
<keyword evidence="19" id="KW-1185">Reference proteome</keyword>
<comment type="caution">
    <text evidence="18">The sequence shown here is derived from an EMBL/GenBank/DDBJ whole genome shotgun (WGS) entry which is preliminary data.</text>
</comment>
<evidence type="ECO:0000256" key="11">
    <source>
        <dbReference type="ARBA" id="ARBA00047701"/>
    </source>
</evidence>
<evidence type="ECO:0000256" key="15">
    <source>
        <dbReference type="ARBA" id="ARBA00049451"/>
    </source>
</evidence>
<dbReference type="InterPro" id="IPR013761">
    <property type="entry name" value="SAM/pointed_sf"/>
</dbReference>
<dbReference type="GO" id="GO:0051607">
    <property type="term" value="P:defense response to virus"/>
    <property type="evidence" value="ECO:0007669"/>
    <property type="project" value="UniProtKB-KW"/>
</dbReference>
<keyword evidence="9" id="KW-0547">Nucleotide-binding</keyword>
<dbReference type="SUPFAM" id="SSF47769">
    <property type="entry name" value="SAM/Pointed domain"/>
    <property type="match status" value="1"/>
</dbReference>
<comment type="catalytic activity">
    <reaction evidence="15">
        <text>dTTP + H2O = thymidine + triphosphate + H(+)</text>
        <dbReference type="Rhea" id="RHEA:80079"/>
        <dbReference type="ChEBI" id="CHEBI:15377"/>
        <dbReference type="ChEBI" id="CHEBI:15378"/>
        <dbReference type="ChEBI" id="CHEBI:17748"/>
        <dbReference type="ChEBI" id="CHEBI:18036"/>
        <dbReference type="ChEBI" id="CHEBI:37568"/>
    </reaction>
    <physiologicalReaction direction="left-to-right" evidence="15">
        <dbReference type="Rhea" id="RHEA:80080"/>
    </physiologicalReaction>
</comment>
<comment type="similarity">
    <text evidence="2">Belongs to the SAMHD1 family.</text>
</comment>
<evidence type="ECO:0000256" key="5">
    <source>
        <dbReference type="ARBA" id="ARBA00022533"/>
    </source>
</evidence>
<comment type="catalytic activity">
    <reaction evidence="12">
        <text>dATP + H2O = 2'-deoxyadenosine + triphosphate + H(+)</text>
        <dbReference type="Rhea" id="RHEA:67648"/>
        <dbReference type="ChEBI" id="CHEBI:15377"/>
        <dbReference type="ChEBI" id="CHEBI:15378"/>
        <dbReference type="ChEBI" id="CHEBI:17256"/>
        <dbReference type="ChEBI" id="CHEBI:18036"/>
        <dbReference type="ChEBI" id="CHEBI:61404"/>
    </reaction>
    <physiologicalReaction direction="left-to-right" evidence="12">
        <dbReference type="Rhea" id="RHEA:67649"/>
    </physiologicalReaction>
</comment>
<dbReference type="SUPFAM" id="SSF109604">
    <property type="entry name" value="HD-domain/PDEase-like"/>
    <property type="match status" value="2"/>
</dbReference>
<keyword evidence="9" id="KW-0342">GTP-binding</keyword>
<dbReference type="Gene3D" id="3.30.70.2760">
    <property type="match status" value="1"/>
</dbReference>
<feature type="domain" description="SAM" evidence="17">
    <location>
        <begin position="102"/>
        <end position="146"/>
    </location>
</feature>
<keyword evidence="10" id="KW-0234">DNA repair</keyword>
<evidence type="ECO:0000256" key="1">
    <source>
        <dbReference type="ARBA" id="ARBA00004286"/>
    </source>
</evidence>
<evidence type="ECO:0000256" key="4">
    <source>
        <dbReference type="ARBA" id="ARBA00022454"/>
    </source>
</evidence>
<evidence type="ECO:0000256" key="12">
    <source>
        <dbReference type="ARBA" id="ARBA00047812"/>
    </source>
</evidence>
<gene>
    <name evidence="18" type="ORF">JZ751_014505</name>
</gene>
<dbReference type="SMART" id="SM00454">
    <property type="entry name" value="SAM"/>
    <property type="match status" value="1"/>
</dbReference>
<dbReference type="Pfam" id="PF07647">
    <property type="entry name" value="SAM_2"/>
    <property type="match status" value="1"/>
</dbReference>
<proteinExistence type="inferred from homology"/>
<dbReference type="AlphaFoldDB" id="A0A8T2N7C8"/>
<evidence type="ECO:0000256" key="7">
    <source>
        <dbReference type="ARBA" id="ARBA00022763"/>
    </source>
</evidence>
<evidence type="ECO:0000256" key="2">
    <source>
        <dbReference type="ARBA" id="ARBA00005776"/>
    </source>
</evidence>
<dbReference type="InterPro" id="IPR001660">
    <property type="entry name" value="SAM"/>
</dbReference>
<dbReference type="InterPro" id="IPR006674">
    <property type="entry name" value="HD_domain"/>
</dbReference>
<comment type="catalytic activity">
    <reaction evidence="11">
        <text>dCTP + H2O = 2'-deoxycytidine + triphosphate + H(+)</text>
        <dbReference type="Rhea" id="RHEA:80083"/>
        <dbReference type="ChEBI" id="CHEBI:15377"/>
        <dbReference type="ChEBI" id="CHEBI:15378"/>
        <dbReference type="ChEBI" id="CHEBI:15698"/>
        <dbReference type="ChEBI" id="CHEBI:18036"/>
        <dbReference type="ChEBI" id="CHEBI:61481"/>
    </reaction>
    <physiologicalReaction direction="left-to-right" evidence="11">
        <dbReference type="Rhea" id="RHEA:80084"/>
    </physiologicalReaction>
</comment>
<dbReference type="GO" id="GO:0006260">
    <property type="term" value="P:DNA replication"/>
    <property type="evidence" value="ECO:0007669"/>
    <property type="project" value="UniProtKB-KW"/>
</dbReference>
<dbReference type="GO" id="GO:0005694">
    <property type="term" value="C:chromosome"/>
    <property type="evidence" value="ECO:0007669"/>
    <property type="project" value="UniProtKB-SubCell"/>
</dbReference>
<evidence type="ECO:0000256" key="13">
    <source>
        <dbReference type="ARBA" id="ARBA00048183"/>
    </source>
</evidence>
<feature type="region of interest" description="Disordered" evidence="16">
    <location>
        <begin position="478"/>
        <end position="518"/>
    </location>
</feature>
<dbReference type="PANTHER" id="PTHR11373">
    <property type="entry name" value="DEOXYNUCLEOSIDE TRIPHOSPHATE TRIPHOSPHOHYDROLASE"/>
    <property type="match status" value="1"/>
</dbReference>
<protein>
    <recommendedName>
        <fullName evidence="3">Deoxynucleoside triphosphate triphosphohydrolase SAMHD1</fullName>
    </recommendedName>
</protein>
<evidence type="ECO:0000259" key="17">
    <source>
        <dbReference type="PROSITE" id="PS50105"/>
    </source>
</evidence>
<dbReference type="Pfam" id="PF01966">
    <property type="entry name" value="HD"/>
    <property type="match status" value="1"/>
</dbReference>
<accession>A0A8T2N7C8</accession>
<organism evidence="18 19">
    <name type="scientific">Albula glossodonta</name>
    <name type="common">roundjaw bonefish</name>
    <dbReference type="NCBI Taxonomy" id="121402"/>
    <lineage>
        <taxon>Eukaryota</taxon>
        <taxon>Metazoa</taxon>
        <taxon>Chordata</taxon>
        <taxon>Craniata</taxon>
        <taxon>Vertebrata</taxon>
        <taxon>Euteleostomi</taxon>
        <taxon>Actinopterygii</taxon>
        <taxon>Neopterygii</taxon>
        <taxon>Teleostei</taxon>
        <taxon>Albuliformes</taxon>
        <taxon>Albulidae</taxon>
        <taxon>Albula</taxon>
    </lineage>
</organism>
<evidence type="ECO:0000256" key="10">
    <source>
        <dbReference type="ARBA" id="ARBA00023204"/>
    </source>
</evidence>
<dbReference type="Proteomes" id="UP000824540">
    <property type="component" value="Unassembled WGS sequence"/>
</dbReference>
<comment type="catalytic activity">
    <reaction evidence="14">
        <text>dGTP + H2O = 2'-deoxyguanosine + triphosphate + H(+)</text>
        <dbReference type="Rhea" id="RHEA:15193"/>
        <dbReference type="ChEBI" id="CHEBI:15377"/>
        <dbReference type="ChEBI" id="CHEBI:15378"/>
        <dbReference type="ChEBI" id="CHEBI:17172"/>
        <dbReference type="ChEBI" id="CHEBI:18036"/>
        <dbReference type="ChEBI" id="CHEBI:61429"/>
    </reaction>
    <physiologicalReaction direction="left-to-right" evidence="14">
        <dbReference type="Rhea" id="RHEA:15194"/>
    </physiologicalReaction>
</comment>
<dbReference type="GO" id="GO:0008832">
    <property type="term" value="F:dGTPase activity"/>
    <property type="evidence" value="ECO:0007669"/>
    <property type="project" value="TreeGrafter"/>
</dbReference>
<evidence type="ECO:0000256" key="3">
    <source>
        <dbReference type="ARBA" id="ARBA00020285"/>
    </source>
</evidence>
<evidence type="ECO:0000313" key="18">
    <source>
        <dbReference type="EMBL" id="KAG9332407.1"/>
    </source>
</evidence>
<dbReference type="GO" id="GO:0005634">
    <property type="term" value="C:nucleus"/>
    <property type="evidence" value="ECO:0007669"/>
    <property type="project" value="TreeGrafter"/>
</dbReference>
<evidence type="ECO:0000256" key="6">
    <source>
        <dbReference type="ARBA" id="ARBA00022705"/>
    </source>
</evidence>